<dbReference type="SUPFAM" id="SSF52266">
    <property type="entry name" value="SGNH hydrolase"/>
    <property type="match status" value="1"/>
</dbReference>
<gene>
    <name evidence="2" type="ORF">SAMN02745225_00866</name>
</gene>
<dbReference type="Proteomes" id="UP000184295">
    <property type="component" value="Unassembled WGS sequence"/>
</dbReference>
<reference evidence="3" key="1">
    <citation type="submission" date="2016-11" db="EMBL/GenBank/DDBJ databases">
        <authorList>
            <person name="Varghese N."/>
            <person name="Submissions S."/>
        </authorList>
    </citation>
    <scope>NUCLEOTIDE SEQUENCE [LARGE SCALE GENOMIC DNA]</scope>
    <source>
        <strain evidence="3">DSM 19514</strain>
    </source>
</reference>
<evidence type="ECO:0000259" key="1">
    <source>
        <dbReference type="Pfam" id="PF13472"/>
    </source>
</evidence>
<dbReference type="InterPro" id="IPR051532">
    <property type="entry name" value="Ester_Hydrolysis_Enzymes"/>
</dbReference>
<dbReference type="PANTHER" id="PTHR30383">
    <property type="entry name" value="THIOESTERASE 1/PROTEASE 1/LYSOPHOSPHOLIPASE L1"/>
    <property type="match status" value="1"/>
</dbReference>
<evidence type="ECO:0000313" key="2">
    <source>
        <dbReference type="EMBL" id="SHE52233.1"/>
    </source>
</evidence>
<sequence length="242" mass="26736">MSLTKSLFKATVVSVSTLEVISLLGLRRSVESHRVFWDQESQRVGAFRYLALGDSAAQAVGSFDPRKGYVYQLKQSLEAEVEGGVSCTNLSISGATARSVLEDQLNALDLKAFDLVTLGVGGNDVLKNSVDSFAVDFFDLLSRLPKGSFVSNIPYFGGRVRRPKKVMAMNDVVYRCVADTGMHLVDLYSVTKDCNSMLAYSADLFHPNAKGYGLWRYAFWKEIGPWLKVYLMESGARCARKA</sequence>
<dbReference type="GO" id="GO:0004622">
    <property type="term" value="F:phosphatidylcholine lysophospholipase activity"/>
    <property type="evidence" value="ECO:0007669"/>
    <property type="project" value="TreeGrafter"/>
</dbReference>
<name>A0A1M4U6G8_9ACTN</name>
<dbReference type="InterPro" id="IPR036514">
    <property type="entry name" value="SGNH_hydro_sf"/>
</dbReference>
<dbReference type="InterPro" id="IPR013830">
    <property type="entry name" value="SGNH_hydro"/>
</dbReference>
<feature type="domain" description="SGNH hydrolase-type esterase" evidence="1">
    <location>
        <begin position="51"/>
        <end position="213"/>
    </location>
</feature>
<accession>A0A1M4U6G8</accession>
<dbReference type="STRING" id="1121881.SAMN02745225_00866"/>
<dbReference type="PANTHER" id="PTHR30383:SF5">
    <property type="entry name" value="SGNH HYDROLASE-TYPE ESTERASE DOMAIN-CONTAINING PROTEIN"/>
    <property type="match status" value="1"/>
</dbReference>
<dbReference type="Pfam" id="PF13472">
    <property type="entry name" value="Lipase_GDSL_2"/>
    <property type="match status" value="1"/>
</dbReference>
<proteinExistence type="predicted"/>
<keyword evidence="3" id="KW-1185">Reference proteome</keyword>
<evidence type="ECO:0000313" key="3">
    <source>
        <dbReference type="Proteomes" id="UP000184295"/>
    </source>
</evidence>
<protein>
    <submittedName>
        <fullName evidence="2">Lysophospholipase L1</fullName>
    </submittedName>
</protein>
<organism evidence="2 3">
    <name type="scientific">Ferrithrix thermotolerans DSM 19514</name>
    <dbReference type="NCBI Taxonomy" id="1121881"/>
    <lineage>
        <taxon>Bacteria</taxon>
        <taxon>Bacillati</taxon>
        <taxon>Actinomycetota</taxon>
        <taxon>Acidimicrobiia</taxon>
        <taxon>Acidimicrobiales</taxon>
        <taxon>Acidimicrobiaceae</taxon>
        <taxon>Ferrithrix</taxon>
    </lineage>
</organism>
<dbReference type="OrthoDB" id="3288625at2"/>
<dbReference type="EMBL" id="FQUL01000008">
    <property type="protein sequence ID" value="SHE52233.1"/>
    <property type="molecule type" value="Genomic_DNA"/>
</dbReference>
<dbReference type="Gene3D" id="3.40.50.1110">
    <property type="entry name" value="SGNH hydrolase"/>
    <property type="match status" value="1"/>
</dbReference>
<dbReference type="RefSeq" id="WP_072789071.1">
    <property type="nucleotide sequence ID" value="NZ_FQUL01000008.1"/>
</dbReference>
<dbReference type="AlphaFoldDB" id="A0A1M4U6G8"/>